<sequence>MVSPIADKFHSTSSDHSGCNTSSDDTIDHNHPLYIHPSDNLGVSLGRSIFDGTGYSDWRRSMLIALSVKNKLYFIQPNCERPPPNSPFSCQWDRCNNIVISWIHNLLSPVIRKSVLYCQLAKDVWMELENMYGQPSGIRVYQVKKELASMSQGSMSIPEYYAGMKSV</sequence>
<organism evidence="1 2">
    <name type="scientific">Nicotiana tabacum</name>
    <name type="common">Common tobacco</name>
    <dbReference type="NCBI Taxonomy" id="4097"/>
    <lineage>
        <taxon>Eukaryota</taxon>
        <taxon>Viridiplantae</taxon>
        <taxon>Streptophyta</taxon>
        <taxon>Embryophyta</taxon>
        <taxon>Tracheophyta</taxon>
        <taxon>Spermatophyta</taxon>
        <taxon>Magnoliopsida</taxon>
        <taxon>eudicotyledons</taxon>
        <taxon>Gunneridae</taxon>
        <taxon>Pentapetalae</taxon>
        <taxon>asterids</taxon>
        <taxon>lamiids</taxon>
        <taxon>Solanales</taxon>
        <taxon>Solanaceae</taxon>
        <taxon>Nicotianoideae</taxon>
        <taxon>Nicotianeae</taxon>
        <taxon>Nicotiana</taxon>
    </lineage>
</organism>
<dbReference type="Proteomes" id="UP000790787">
    <property type="component" value="Chromosome 24"/>
</dbReference>
<protein>
    <submittedName>
        <fullName evidence="2">Uncharacterized protein LOC142178210</fullName>
    </submittedName>
</protein>
<name>A0AC58U2D5_TOBAC</name>
<proteinExistence type="predicted"/>
<reference evidence="2" key="2">
    <citation type="submission" date="2025-08" db="UniProtKB">
        <authorList>
            <consortium name="RefSeq"/>
        </authorList>
    </citation>
    <scope>IDENTIFICATION</scope>
    <source>
        <tissue evidence="2">Leaf</tissue>
    </source>
</reference>
<gene>
    <name evidence="2" type="primary">LOC142178210</name>
</gene>
<dbReference type="RefSeq" id="XP_075103636.1">
    <property type="nucleotide sequence ID" value="XM_075247535.1"/>
</dbReference>
<accession>A0AC58U2D5</accession>
<reference evidence="1" key="1">
    <citation type="journal article" date="2014" name="Nat. Commun.">
        <title>The tobacco genome sequence and its comparison with those of tomato and potato.</title>
        <authorList>
            <person name="Sierro N."/>
            <person name="Battey J.N."/>
            <person name="Ouadi S."/>
            <person name="Bakaher N."/>
            <person name="Bovet L."/>
            <person name="Willig A."/>
            <person name="Goepfert S."/>
            <person name="Peitsch M.C."/>
            <person name="Ivanov N.V."/>
        </authorList>
    </citation>
    <scope>NUCLEOTIDE SEQUENCE [LARGE SCALE GENOMIC DNA]</scope>
</reference>
<evidence type="ECO:0000313" key="2">
    <source>
        <dbReference type="RefSeq" id="XP_075103636.1"/>
    </source>
</evidence>
<evidence type="ECO:0000313" key="1">
    <source>
        <dbReference type="Proteomes" id="UP000790787"/>
    </source>
</evidence>
<keyword evidence="1" id="KW-1185">Reference proteome</keyword>